<feature type="domain" description="EamA" evidence="6">
    <location>
        <begin position="20"/>
        <end position="157"/>
    </location>
</feature>
<feature type="transmembrane region" description="Helical" evidence="5">
    <location>
        <begin position="139"/>
        <end position="158"/>
    </location>
</feature>
<keyword evidence="8" id="KW-1185">Reference proteome</keyword>
<feature type="transmembrane region" description="Helical" evidence="5">
    <location>
        <begin position="173"/>
        <end position="193"/>
    </location>
</feature>
<feature type="transmembrane region" description="Helical" evidence="5">
    <location>
        <begin position="247"/>
        <end position="265"/>
    </location>
</feature>
<evidence type="ECO:0000259" key="6">
    <source>
        <dbReference type="Pfam" id="PF00892"/>
    </source>
</evidence>
<dbReference type="InterPro" id="IPR000620">
    <property type="entry name" value="EamA_dom"/>
</dbReference>
<reference evidence="7 8" key="1">
    <citation type="submission" date="2023-04" db="EMBL/GenBank/DDBJ databases">
        <title>Genome of Basidiobolus ranarum AG-B5.</title>
        <authorList>
            <person name="Stajich J.E."/>
            <person name="Carter-House D."/>
            <person name="Gryganskyi A."/>
        </authorList>
    </citation>
    <scope>NUCLEOTIDE SEQUENCE [LARGE SCALE GENOMIC DNA]</scope>
    <source>
        <strain evidence="7 8">AG-B5</strain>
    </source>
</reference>
<accession>A0ABR2WU50</accession>
<dbReference type="Proteomes" id="UP001479436">
    <property type="component" value="Unassembled WGS sequence"/>
</dbReference>
<dbReference type="Pfam" id="PF00892">
    <property type="entry name" value="EamA"/>
    <property type="match status" value="2"/>
</dbReference>
<comment type="subcellular location">
    <subcellularLocation>
        <location evidence="1">Membrane</location>
        <topology evidence="1">Multi-pass membrane protein</topology>
    </subcellularLocation>
</comment>
<gene>
    <name evidence="7" type="ORF">K7432_006945</name>
</gene>
<evidence type="ECO:0000313" key="8">
    <source>
        <dbReference type="Proteomes" id="UP001479436"/>
    </source>
</evidence>
<organism evidence="7 8">
    <name type="scientific">Basidiobolus ranarum</name>
    <dbReference type="NCBI Taxonomy" id="34480"/>
    <lineage>
        <taxon>Eukaryota</taxon>
        <taxon>Fungi</taxon>
        <taxon>Fungi incertae sedis</taxon>
        <taxon>Zoopagomycota</taxon>
        <taxon>Entomophthoromycotina</taxon>
        <taxon>Basidiobolomycetes</taxon>
        <taxon>Basidiobolales</taxon>
        <taxon>Basidiobolaceae</taxon>
        <taxon>Basidiobolus</taxon>
    </lineage>
</organism>
<feature type="transmembrane region" description="Helical" evidence="5">
    <location>
        <begin position="45"/>
        <end position="67"/>
    </location>
</feature>
<feature type="transmembrane region" description="Helical" evidence="5">
    <location>
        <begin position="299"/>
        <end position="321"/>
    </location>
</feature>
<dbReference type="PANTHER" id="PTHR31218">
    <property type="entry name" value="WAT1-RELATED PROTEIN"/>
    <property type="match status" value="1"/>
</dbReference>
<feature type="transmembrane region" description="Helical" evidence="5">
    <location>
        <begin position="205"/>
        <end position="227"/>
    </location>
</feature>
<evidence type="ECO:0000256" key="2">
    <source>
        <dbReference type="ARBA" id="ARBA00022692"/>
    </source>
</evidence>
<sequence>MSNNPPSRYLFFIVCISLAIVQMGYGGFAVAVKLCFTGEEQVDPILFTFLRNIISTPLLFLLAYLVEKPEKFIPDKEDWLPFLRLGLFANFFNQVFNTIGFKLAPAFNGSLIQQTIPATTTILAGILGLEMVSPKRFTGLCKIVGVILSLAGAILILLPKNDSNQPSKEGFELFLGNVFFIINASSYACSVFLQRPLLKKYPPIYVTAWTFCTGSSLLVLGFLGSLGSGDIMAPERWHIGSKVWMCLAYSVIVGSVLGFAVLSWANKNFGPVLTTSFTPLQPVMTAFLSTWFFDYHLSAMDYIAAALIFSGLFTVTGSKYIEGKQAASEKRDEVVRSDASIASEENQALISGCKSDIRTYS</sequence>
<keyword evidence="2 5" id="KW-0812">Transmembrane</keyword>
<feature type="transmembrane region" description="Helical" evidence="5">
    <location>
        <begin position="272"/>
        <end position="293"/>
    </location>
</feature>
<keyword evidence="4 5" id="KW-0472">Membrane</keyword>
<dbReference type="InterPro" id="IPR037185">
    <property type="entry name" value="EmrE-like"/>
</dbReference>
<proteinExistence type="predicted"/>
<protein>
    <recommendedName>
        <fullName evidence="6">EamA domain-containing protein</fullName>
    </recommendedName>
</protein>
<comment type="caution">
    <text evidence="7">The sequence shown here is derived from an EMBL/GenBank/DDBJ whole genome shotgun (WGS) entry which is preliminary data.</text>
</comment>
<keyword evidence="3 5" id="KW-1133">Transmembrane helix</keyword>
<feature type="transmembrane region" description="Helical" evidence="5">
    <location>
        <begin position="79"/>
        <end position="99"/>
    </location>
</feature>
<dbReference type="InterPro" id="IPR030184">
    <property type="entry name" value="WAT1-related"/>
</dbReference>
<evidence type="ECO:0000256" key="5">
    <source>
        <dbReference type="SAM" id="Phobius"/>
    </source>
</evidence>
<evidence type="ECO:0000313" key="7">
    <source>
        <dbReference type="EMBL" id="KAK9765044.1"/>
    </source>
</evidence>
<evidence type="ECO:0000256" key="3">
    <source>
        <dbReference type="ARBA" id="ARBA00022989"/>
    </source>
</evidence>
<feature type="transmembrane region" description="Helical" evidence="5">
    <location>
        <begin position="111"/>
        <end position="132"/>
    </location>
</feature>
<name>A0ABR2WU50_9FUNG</name>
<dbReference type="SUPFAM" id="SSF103481">
    <property type="entry name" value="Multidrug resistance efflux transporter EmrE"/>
    <property type="match status" value="2"/>
</dbReference>
<dbReference type="EMBL" id="JASJQH010000325">
    <property type="protein sequence ID" value="KAK9765044.1"/>
    <property type="molecule type" value="Genomic_DNA"/>
</dbReference>
<evidence type="ECO:0000256" key="4">
    <source>
        <dbReference type="ARBA" id="ARBA00023136"/>
    </source>
</evidence>
<evidence type="ECO:0000256" key="1">
    <source>
        <dbReference type="ARBA" id="ARBA00004141"/>
    </source>
</evidence>
<feature type="domain" description="EamA" evidence="6">
    <location>
        <begin position="175"/>
        <end position="315"/>
    </location>
</feature>